<evidence type="ECO:0000256" key="6">
    <source>
        <dbReference type="ARBA" id="ARBA00023054"/>
    </source>
</evidence>
<dbReference type="GO" id="GO:0031965">
    <property type="term" value="C:nuclear membrane"/>
    <property type="evidence" value="ECO:0007669"/>
    <property type="project" value="UniProtKB-SubCell"/>
</dbReference>
<keyword evidence="6" id="KW-0175">Coiled coil</keyword>
<keyword evidence="8 10" id="KW-0472">Membrane</keyword>
<dbReference type="KEGG" id="pvt:110073424"/>
<reference evidence="12" key="2">
    <citation type="submission" date="2025-08" db="UniProtKB">
        <authorList>
            <consortium name="RefSeq"/>
        </authorList>
    </citation>
    <scope>IDENTIFICATION</scope>
</reference>
<dbReference type="PANTHER" id="PTHR22593:SF2">
    <property type="entry name" value="TRANSMEMBRANE PROTEIN 18"/>
    <property type="match status" value="1"/>
</dbReference>
<evidence type="ECO:0000313" key="12">
    <source>
        <dbReference type="RefSeq" id="XP_020638280.2"/>
    </source>
</evidence>
<proteinExistence type="inferred from homology"/>
<dbReference type="Pfam" id="PF14770">
    <property type="entry name" value="TMEM18"/>
    <property type="match status" value="1"/>
</dbReference>
<dbReference type="Proteomes" id="UP001652642">
    <property type="component" value="Chromosome 1"/>
</dbReference>
<keyword evidence="4 10" id="KW-0812">Transmembrane</keyword>
<accession>A0A6J0STQ7</accession>
<evidence type="ECO:0000256" key="3">
    <source>
        <dbReference type="ARBA" id="ARBA00014253"/>
    </source>
</evidence>
<evidence type="ECO:0000256" key="2">
    <source>
        <dbReference type="ARBA" id="ARBA00009971"/>
    </source>
</evidence>
<evidence type="ECO:0000256" key="5">
    <source>
        <dbReference type="ARBA" id="ARBA00022989"/>
    </source>
</evidence>
<evidence type="ECO:0000256" key="9">
    <source>
        <dbReference type="ARBA" id="ARBA00023242"/>
    </source>
</evidence>
<dbReference type="InParanoid" id="A0A6J0STQ7"/>
<gene>
    <name evidence="12" type="primary">TMEM18</name>
</gene>
<evidence type="ECO:0000256" key="4">
    <source>
        <dbReference type="ARBA" id="ARBA00022692"/>
    </source>
</evidence>
<dbReference type="AlphaFoldDB" id="A0A6J0STQ7"/>
<evidence type="ECO:0000256" key="1">
    <source>
        <dbReference type="ARBA" id="ARBA00004232"/>
    </source>
</evidence>
<evidence type="ECO:0000256" key="8">
    <source>
        <dbReference type="ARBA" id="ARBA00023136"/>
    </source>
</evidence>
<evidence type="ECO:0000256" key="10">
    <source>
        <dbReference type="SAM" id="Phobius"/>
    </source>
</evidence>
<dbReference type="InterPro" id="IPR026721">
    <property type="entry name" value="TMEM18"/>
</dbReference>
<feature type="transmembrane region" description="Helical" evidence="10">
    <location>
        <begin position="53"/>
        <end position="72"/>
    </location>
</feature>
<dbReference type="GO" id="GO:0003677">
    <property type="term" value="F:DNA binding"/>
    <property type="evidence" value="ECO:0007669"/>
    <property type="project" value="UniProtKB-KW"/>
</dbReference>
<name>A0A6J0STQ7_9SAUR</name>
<keyword evidence="5 10" id="KW-1133">Transmembrane helix</keyword>
<feature type="transmembrane region" description="Helical" evidence="10">
    <location>
        <begin position="79"/>
        <end position="96"/>
    </location>
</feature>
<keyword evidence="7" id="KW-0238">DNA-binding</keyword>
<evidence type="ECO:0000313" key="11">
    <source>
        <dbReference type="Proteomes" id="UP001652642"/>
    </source>
</evidence>
<dbReference type="OrthoDB" id="411535at2759"/>
<protein>
    <recommendedName>
        <fullName evidence="3">Transmembrane protein 18</fullName>
    </recommendedName>
</protein>
<dbReference type="FunCoup" id="A0A6J0STQ7">
    <property type="interactions" value="310"/>
</dbReference>
<comment type="similarity">
    <text evidence="2">Belongs to the TMEM18 family.</text>
</comment>
<keyword evidence="9" id="KW-0539">Nucleus</keyword>
<evidence type="ECO:0000256" key="7">
    <source>
        <dbReference type="ARBA" id="ARBA00023125"/>
    </source>
</evidence>
<dbReference type="RefSeq" id="XP_020638280.2">
    <property type="nucleotide sequence ID" value="XM_020782621.2"/>
</dbReference>
<dbReference type="CTD" id="129787"/>
<reference evidence="11" key="1">
    <citation type="submission" date="2025-05" db="UniProtKB">
        <authorList>
            <consortium name="RefSeq"/>
        </authorList>
    </citation>
    <scope>NUCLEOTIDE SEQUENCE [LARGE SCALE GENOMIC DNA]</scope>
</reference>
<dbReference type="GeneID" id="110073424"/>
<sequence length="166" mass="19194">METGSICNSWGGRAFSRMHPANVSRFSFAMEAPRRVPLGVTRILADTDWSEPWILGLVCFHVSCLFLTYFSFRHYHLQIGHFLSIMVLVLCAEYINETAAANWRLFSKHQYFDSRGMFISLVFSAPLLINAIIIVIAWVYKTVNVMTELKTVQQKRKARRENKKSQ</sequence>
<keyword evidence="11" id="KW-1185">Reference proteome</keyword>
<dbReference type="PANTHER" id="PTHR22593">
    <property type="entry name" value="TRANSMEMBRANE PROTEIN 18"/>
    <property type="match status" value="1"/>
</dbReference>
<comment type="subcellular location">
    <subcellularLocation>
        <location evidence="1">Nucleus membrane</location>
        <topology evidence="1">Multi-pass membrane protein</topology>
    </subcellularLocation>
</comment>
<feature type="transmembrane region" description="Helical" evidence="10">
    <location>
        <begin position="116"/>
        <end position="140"/>
    </location>
</feature>
<organism evidence="11 12">
    <name type="scientific">Pogona vitticeps</name>
    <name type="common">central bearded dragon</name>
    <dbReference type="NCBI Taxonomy" id="103695"/>
    <lineage>
        <taxon>Eukaryota</taxon>
        <taxon>Metazoa</taxon>
        <taxon>Chordata</taxon>
        <taxon>Craniata</taxon>
        <taxon>Vertebrata</taxon>
        <taxon>Euteleostomi</taxon>
        <taxon>Lepidosauria</taxon>
        <taxon>Squamata</taxon>
        <taxon>Bifurcata</taxon>
        <taxon>Unidentata</taxon>
        <taxon>Episquamata</taxon>
        <taxon>Toxicofera</taxon>
        <taxon>Iguania</taxon>
        <taxon>Acrodonta</taxon>
        <taxon>Agamidae</taxon>
        <taxon>Amphibolurinae</taxon>
        <taxon>Pogona</taxon>
    </lineage>
</organism>